<dbReference type="SUPFAM" id="SSF102215">
    <property type="entry name" value="Creatininase"/>
    <property type="match status" value="1"/>
</dbReference>
<keyword evidence="3" id="KW-0378">Hydrolase</keyword>
<dbReference type="Pfam" id="PF02633">
    <property type="entry name" value="Creatininase"/>
    <property type="match status" value="1"/>
</dbReference>
<evidence type="ECO:0000256" key="4">
    <source>
        <dbReference type="ARBA" id="ARBA00022833"/>
    </source>
</evidence>
<keyword evidence="2" id="KW-0479">Metal-binding</keyword>
<comment type="caution">
    <text evidence="6">The sequence shown here is derived from an EMBL/GenBank/DDBJ whole genome shotgun (WGS) entry which is preliminary data.</text>
</comment>
<gene>
    <name evidence="6" type="ORF">DDE23_13840</name>
</gene>
<proteinExistence type="inferred from homology"/>
<dbReference type="PANTHER" id="PTHR35005:SF1">
    <property type="entry name" value="2-AMINO-5-FORMYLAMINO-6-RIBOSYLAMINOPYRIMIDIN-4(3H)-ONE 5'-MONOPHOSPHATE DEFORMYLASE"/>
    <property type="match status" value="1"/>
</dbReference>
<evidence type="ECO:0000256" key="1">
    <source>
        <dbReference type="ARBA" id="ARBA00001947"/>
    </source>
</evidence>
<evidence type="ECO:0000313" key="6">
    <source>
        <dbReference type="EMBL" id="PVE46767.1"/>
    </source>
</evidence>
<dbReference type="GO" id="GO:0046872">
    <property type="term" value="F:metal ion binding"/>
    <property type="evidence" value="ECO:0007669"/>
    <property type="project" value="UniProtKB-KW"/>
</dbReference>
<name>A0A2T7UQ24_9RHOB</name>
<dbReference type="PANTHER" id="PTHR35005">
    <property type="entry name" value="3-DEHYDRO-SCYLLO-INOSOSE HYDROLASE"/>
    <property type="match status" value="1"/>
</dbReference>
<comment type="cofactor">
    <cofactor evidence="1">
        <name>Zn(2+)</name>
        <dbReference type="ChEBI" id="CHEBI:29105"/>
    </cofactor>
</comment>
<evidence type="ECO:0000256" key="5">
    <source>
        <dbReference type="ARBA" id="ARBA00024029"/>
    </source>
</evidence>
<dbReference type="GO" id="GO:0009231">
    <property type="term" value="P:riboflavin biosynthetic process"/>
    <property type="evidence" value="ECO:0007669"/>
    <property type="project" value="TreeGrafter"/>
</dbReference>
<sequence>MEAPVHFLERLTSPEIAAAIAAGCTRALVPCGAIEQHGPHMALRMDTDHAEALAPLIAKGLGGAFIAPSIAVGCSSHHLAFSGTISLSEATFTAICRDYCTSLLRHGITEIFFYSGHVGNFPVLENALPGLRQAVPGARVEAFTDATAWLTCWAEAVAAAGGSAASVGGHADIAETSLMLHIRPEAVRPSRIEAGRPGLMTRAELEVMWRDGLPAVSPNGILGDARGASAGIGAACLTAIAGLILADFTARA</sequence>
<dbReference type="Gene3D" id="3.40.50.10310">
    <property type="entry name" value="Creatininase"/>
    <property type="match status" value="1"/>
</dbReference>
<dbReference type="EMBL" id="QDDR01000007">
    <property type="protein sequence ID" value="PVE46767.1"/>
    <property type="molecule type" value="Genomic_DNA"/>
</dbReference>
<dbReference type="GO" id="GO:0016811">
    <property type="term" value="F:hydrolase activity, acting on carbon-nitrogen (but not peptide) bonds, in linear amides"/>
    <property type="evidence" value="ECO:0007669"/>
    <property type="project" value="TreeGrafter"/>
</dbReference>
<dbReference type="AlphaFoldDB" id="A0A2T7UQ24"/>
<dbReference type="Proteomes" id="UP000244810">
    <property type="component" value="Unassembled WGS sequence"/>
</dbReference>
<dbReference type="InterPro" id="IPR024087">
    <property type="entry name" value="Creatininase-like_sf"/>
</dbReference>
<dbReference type="RefSeq" id="WP_107752339.1">
    <property type="nucleotide sequence ID" value="NZ_QBKF01000007.1"/>
</dbReference>
<dbReference type="OrthoDB" id="9801445at2"/>
<dbReference type="InterPro" id="IPR003785">
    <property type="entry name" value="Creatininase/forma_Hydrolase"/>
</dbReference>
<keyword evidence="7" id="KW-1185">Reference proteome</keyword>
<accession>A0A2T7UQ24</accession>
<evidence type="ECO:0000313" key="7">
    <source>
        <dbReference type="Proteomes" id="UP000244810"/>
    </source>
</evidence>
<comment type="similarity">
    <text evidence="5">Belongs to the creatininase superfamily.</text>
</comment>
<evidence type="ECO:0000256" key="2">
    <source>
        <dbReference type="ARBA" id="ARBA00022723"/>
    </source>
</evidence>
<protein>
    <submittedName>
        <fullName evidence="6">Creatininase</fullName>
    </submittedName>
</protein>
<evidence type="ECO:0000256" key="3">
    <source>
        <dbReference type="ARBA" id="ARBA00022801"/>
    </source>
</evidence>
<organism evidence="6 7">
    <name type="scientific">Pararhodobacter aggregans</name>
    <dbReference type="NCBI Taxonomy" id="404875"/>
    <lineage>
        <taxon>Bacteria</taxon>
        <taxon>Pseudomonadati</taxon>
        <taxon>Pseudomonadota</taxon>
        <taxon>Alphaproteobacteria</taxon>
        <taxon>Rhodobacterales</taxon>
        <taxon>Paracoccaceae</taxon>
        <taxon>Pararhodobacter</taxon>
    </lineage>
</organism>
<reference evidence="6 7" key="1">
    <citation type="journal article" date="2011" name="Syst. Appl. Microbiol.">
        <title>Defluviimonas denitrificans gen. nov., sp. nov., and Pararhodobacter aggregans gen. nov., sp. nov., non-phototrophic Rhodobacteraceae from the biofilter of a marine aquaculture.</title>
        <authorList>
            <person name="Foesel B.U."/>
            <person name="Drake H.L."/>
            <person name="Schramm A."/>
        </authorList>
    </citation>
    <scope>NUCLEOTIDE SEQUENCE [LARGE SCALE GENOMIC DNA]</scope>
    <source>
        <strain evidence="6 7">D1-19</strain>
    </source>
</reference>
<keyword evidence="4" id="KW-0862">Zinc</keyword>